<gene>
    <name evidence="1" type="ORF">B0T14DRAFT_508779</name>
</gene>
<evidence type="ECO:0000313" key="1">
    <source>
        <dbReference type="EMBL" id="KAK0625924.1"/>
    </source>
</evidence>
<evidence type="ECO:0000313" key="2">
    <source>
        <dbReference type="Proteomes" id="UP001175000"/>
    </source>
</evidence>
<reference evidence="1" key="1">
    <citation type="submission" date="2023-06" db="EMBL/GenBank/DDBJ databases">
        <title>Genome-scale phylogeny and comparative genomics of the fungal order Sordariales.</title>
        <authorList>
            <consortium name="Lawrence Berkeley National Laboratory"/>
            <person name="Hensen N."/>
            <person name="Bonometti L."/>
            <person name="Westerberg I."/>
            <person name="Brannstrom I.O."/>
            <person name="Guillou S."/>
            <person name="Cros-Aarteil S."/>
            <person name="Calhoun S."/>
            <person name="Haridas S."/>
            <person name="Kuo A."/>
            <person name="Mondo S."/>
            <person name="Pangilinan J."/>
            <person name="Riley R."/>
            <person name="Labutti K."/>
            <person name="Andreopoulos B."/>
            <person name="Lipzen A."/>
            <person name="Chen C."/>
            <person name="Yanf M."/>
            <person name="Daum C."/>
            <person name="Ng V."/>
            <person name="Clum A."/>
            <person name="Steindorff A."/>
            <person name="Ohm R."/>
            <person name="Martin F."/>
            <person name="Silar P."/>
            <person name="Natvig D."/>
            <person name="Lalanne C."/>
            <person name="Gautier V."/>
            <person name="Ament-Velasquez S.L."/>
            <person name="Kruys A."/>
            <person name="Hutchinson M.I."/>
            <person name="Powell A.J."/>
            <person name="Barry K."/>
            <person name="Miller A.N."/>
            <person name="Grigoriev I.V."/>
            <person name="Debuchy R."/>
            <person name="Gladieux P."/>
            <person name="Thoren M.H."/>
            <person name="Johannesson H."/>
        </authorList>
    </citation>
    <scope>NUCLEOTIDE SEQUENCE</scope>
    <source>
        <strain evidence="1">CBS 606.72</strain>
    </source>
</reference>
<sequence>MDRTKHDAWETSQMQLNMMFDTWEVNSWMLRVEAAWHRLFRLEREYRKSRVSWISCRSFPKT</sequence>
<accession>A0AA40C5Y9</accession>
<comment type="caution">
    <text evidence="1">The sequence shown here is derived from an EMBL/GenBank/DDBJ whole genome shotgun (WGS) entry which is preliminary data.</text>
</comment>
<proteinExistence type="predicted"/>
<dbReference type="EMBL" id="JAULSU010000002">
    <property type="protein sequence ID" value="KAK0625924.1"/>
    <property type="molecule type" value="Genomic_DNA"/>
</dbReference>
<protein>
    <submittedName>
        <fullName evidence="1">Uncharacterized protein</fullName>
    </submittedName>
</protein>
<keyword evidence="2" id="KW-1185">Reference proteome</keyword>
<organism evidence="1 2">
    <name type="scientific">Immersiella caudata</name>
    <dbReference type="NCBI Taxonomy" id="314043"/>
    <lineage>
        <taxon>Eukaryota</taxon>
        <taxon>Fungi</taxon>
        <taxon>Dikarya</taxon>
        <taxon>Ascomycota</taxon>
        <taxon>Pezizomycotina</taxon>
        <taxon>Sordariomycetes</taxon>
        <taxon>Sordariomycetidae</taxon>
        <taxon>Sordariales</taxon>
        <taxon>Lasiosphaeriaceae</taxon>
        <taxon>Immersiella</taxon>
    </lineage>
</organism>
<dbReference type="AlphaFoldDB" id="A0AA40C5Y9"/>
<dbReference type="Proteomes" id="UP001175000">
    <property type="component" value="Unassembled WGS sequence"/>
</dbReference>
<name>A0AA40C5Y9_9PEZI</name>